<protein>
    <recommendedName>
        <fullName evidence="5">Dephospho-CoA kinase</fullName>
    </recommendedName>
</protein>
<evidence type="ECO:0000313" key="4">
    <source>
        <dbReference type="Proteomes" id="UP000012073"/>
    </source>
</evidence>
<dbReference type="AlphaFoldDB" id="R7QLQ7"/>
<dbReference type="Gene3D" id="3.40.50.300">
    <property type="entry name" value="P-loop containing nucleotide triphosphate hydrolases"/>
    <property type="match status" value="1"/>
</dbReference>
<dbReference type="PANTHER" id="PTHR10695:SF46">
    <property type="entry name" value="BIFUNCTIONAL COENZYME A SYNTHASE-RELATED"/>
    <property type="match status" value="1"/>
</dbReference>
<dbReference type="GeneID" id="17326349"/>
<dbReference type="SUPFAM" id="SSF52540">
    <property type="entry name" value="P-loop containing nucleoside triphosphate hydrolases"/>
    <property type="match status" value="1"/>
</dbReference>
<dbReference type="Proteomes" id="UP000012073">
    <property type="component" value="Unassembled WGS sequence"/>
</dbReference>
<dbReference type="RefSeq" id="XP_005718623.1">
    <property type="nucleotide sequence ID" value="XM_005718566.1"/>
</dbReference>
<dbReference type="GO" id="GO:0015937">
    <property type="term" value="P:coenzyme A biosynthetic process"/>
    <property type="evidence" value="ECO:0007669"/>
    <property type="project" value="InterPro"/>
</dbReference>
<keyword evidence="1" id="KW-0547">Nucleotide-binding</keyword>
<dbReference type="InterPro" id="IPR027417">
    <property type="entry name" value="P-loop_NTPase"/>
</dbReference>
<name>R7QLQ7_CHOCR</name>
<dbReference type="Pfam" id="PF01121">
    <property type="entry name" value="CoaE"/>
    <property type="match status" value="1"/>
</dbReference>
<evidence type="ECO:0008006" key="5">
    <source>
        <dbReference type="Google" id="ProtNLM"/>
    </source>
</evidence>
<dbReference type="PANTHER" id="PTHR10695">
    <property type="entry name" value="DEPHOSPHO-COA KINASE-RELATED"/>
    <property type="match status" value="1"/>
</dbReference>
<dbReference type="KEGG" id="ccp:CHC_T00006507001"/>
<dbReference type="STRING" id="2769.R7QLQ7"/>
<evidence type="ECO:0000256" key="2">
    <source>
        <dbReference type="ARBA" id="ARBA00022840"/>
    </source>
</evidence>
<dbReference type="EMBL" id="HG001959">
    <property type="protein sequence ID" value="CDF38718.1"/>
    <property type="molecule type" value="Genomic_DNA"/>
</dbReference>
<keyword evidence="4" id="KW-1185">Reference proteome</keyword>
<sequence>MLSRLAKAIFLQWKSIVVLDTPLLFESKTLLPFCSKVVVVACSKDQQLARMLARDGNEKGLSEHDAKKRLESQIPLEVKVRRADIVIDNSQDVDLLKRSAMEVLDQVRPSNAGELAFRAIVLGCAAKLTGTIVRAVYNTVIR</sequence>
<accession>R7QLQ7</accession>
<dbReference type="GO" id="GO:0004140">
    <property type="term" value="F:dephospho-CoA kinase activity"/>
    <property type="evidence" value="ECO:0007669"/>
    <property type="project" value="InterPro"/>
</dbReference>
<dbReference type="GO" id="GO:0005524">
    <property type="term" value="F:ATP binding"/>
    <property type="evidence" value="ECO:0007669"/>
    <property type="project" value="UniProtKB-KW"/>
</dbReference>
<dbReference type="OrthoDB" id="247245at2759"/>
<dbReference type="InterPro" id="IPR001977">
    <property type="entry name" value="Depp_CoAkinase"/>
</dbReference>
<gene>
    <name evidence="3" type="ORF">CHC_T00006507001</name>
</gene>
<proteinExistence type="predicted"/>
<dbReference type="Gramene" id="CDF38718">
    <property type="protein sequence ID" value="CDF38718"/>
    <property type="gene ID" value="CHC_T00006507001"/>
</dbReference>
<reference evidence="4" key="1">
    <citation type="journal article" date="2013" name="Proc. Natl. Acad. Sci. U.S.A.">
        <title>Genome structure and metabolic features in the red seaweed Chondrus crispus shed light on evolution of the Archaeplastida.</title>
        <authorList>
            <person name="Collen J."/>
            <person name="Porcel B."/>
            <person name="Carre W."/>
            <person name="Ball S.G."/>
            <person name="Chaparro C."/>
            <person name="Tonon T."/>
            <person name="Barbeyron T."/>
            <person name="Michel G."/>
            <person name="Noel B."/>
            <person name="Valentin K."/>
            <person name="Elias M."/>
            <person name="Artiguenave F."/>
            <person name="Arun A."/>
            <person name="Aury J.M."/>
            <person name="Barbosa-Neto J.F."/>
            <person name="Bothwell J.H."/>
            <person name="Bouget F.Y."/>
            <person name="Brillet L."/>
            <person name="Cabello-Hurtado F."/>
            <person name="Capella-Gutierrez S."/>
            <person name="Charrier B."/>
            <person name="Cladiere L."/>
            <person name="Cock J.M."/>
            <person name="Coelho S.M."/>
            <person name="Colleoni C."/>
            <person name="Czjzek M."/>
            <person name="Da Silva C."/>
            <person name="Delage L."/>
            <person name="Denoeud F."/>
            <person name="Deschamps P."/>
            <person name="Dittami S.M."/>
            <person name="Gabaldon T."/>
            <person name="Gachon C.M."/>
            <person name="Groisillier A."/>
            <person name="Herve C."/>
            <person name="Jabbari K."/>
            <person name="Katinka M."/>
            <person name="Kloareg B."/>
            <person name="Kowalczyk N."/>
            <person name="Labadie K."/>
            <person name="Leblanc C."/>
            <person name="Lopez P.J."/>
            <person name="McLachlan D.H."/>
            <person name="Meslet-Cladiere L."/>
            <person name="Moustafa A."/>
            <person name="Nehr Z."/>
            <person name="Nyvall Collen P."/>
            <person name="Panaud O."/>
            <person name="Partensky F."/>
            <person name="Poulain J."/>
            <person name="Rensing S.A."/>
            <person name="Rousvoal S."/>
            <person name="Samson G."/>
            <person name="Symeonidi A."/>
            <person name="Weissenbach J."/>
            <person name="Zambounis A."/>
            <person name="Wincker P."/>
            <person name="Boyen C."/>
        </authorList>
    </citation>
    <scope>NUCLEOTIDE SEQUENCE [LARGE SCALE GENOMIC DNA]</scope>
    <source>
        <strain evidence="4">cv. Stackhouse</strain>
    </source>
</reference>
<dbReference type="PROSITE" id="PS51219">
    <property type="entry name" value="DPCK"/>
    <property type="match status" value="1"/>
</dbReference>
<organism evidence="3 4">
    <name type="scientific">Chondrus crispus</name>
    <name type="common">Carrageen Irish moss</name>
    <name type="synonym">Polymorpha crispa</name>
    <dbReference type="NCBI Taxonomy" id="2769"/>
    <lineage>
        <taxon>Eukaryota</taxon>
        <taxon>Rhodophyta</taxon>
        <taxon>Florideophyceae</taxon>
        <taxon>Rhodymeniophycidae</taxon>
        <taxon>Gigartinales</taxon>
        <taxon>Gigartinaceae</taxon>
        <taxon>Chondrus</taxon>
    </lineage>
</organism>
<dbReference type="CDD" id="cd02022">
    <property type="entry name" value="DPCK"/>
    <property type="match status" value="1"/>
</dbReference>
<keyword evidence="2" id="KW-0067">ATP-binding</keyword>
<evidence type="ECO:0000256" key="1">
    <source>
        <dbReference type="ARBA" id="ARBA00022741"/>
    </source>
</evidence>
<evidence type="ECO:0000313" key="3">
    <source>
        <dbReference type="EMBL" id="CDF38718.1"/>
    </source>
</evidence>
<dbReference type="PhylomeDB" id="R7QLQ7"/>